<dbReference type="EMBL" id="JAXLQG010000016">
    <property type="protein sequence ID" value="KAK5531845.1"/>
    <property type="molecule type" value="Genomic_DNA"/>
</dbReference>
<gene>
    <name evidence="2" type="ORF">LTR25_008175</name>
</gene>
<comment type="caution">
    <text evidence="2">The sequence shown here is derived from an EMBL/GenBank/DDBJ whole genome shotgun (WGS) entry which is preliminary data.</text>
</comment>
<organism evidence="2 3">
    <name type="scientific">Vermiconidia calcicola</name>
    <dbReference type="NCBI Taxonomy" id="1690605"/>
    <lineage>
        <taxon>Eukaryota</taxon>
        <taxon>Fungi</taxon>
        <taxon>Dikarya</taxon>
        <taxon>Ascomycota</taxon>
        <taxon>Pezizomycotina</taxon>
        <taxon>Dothideomycetes</taxon>
        <taxon>Dothideomycetidae</taxon>
        <taxon>Mycosphaerellales</taxon>
        <taxon>Extremaceae</taxon>
        <taxon>Vermiconidia</taxon>
    </lineage>
</organism>
<evidence type="ECO:0000313" key="2">
    <source>
        <dbReference type="EMBL" id="KAK5531845.1"/>
    </source>
</evidence>
<evidence type="ECO:0000256" key="1">
    <source>
        <dbReference type="SAM" id="MobiDB-lite"/>
    </source>
</evidence>
<dbReference type="Proteomes" id="UP001345827">
    <property type="component" value="Unassembled WGS sequence"/>
</dbReference>
<accession>A0AAV9Q155</accession>
<reference evidence="2 3" key="1">
    <citation type="submission" date="2023-06" db="EMBL/GenBank/DDBJ databases">
        <title>Black Yeasts Isolated from many extreme environments.</title>
        <authorList>
            <person name="Coleine C."/>
            <person name="Stajich J.E."/>
            <person name="Selbmann L."/>
        </authorList>
    </citation>
    <scope>NUCLEOTIDE SEQUENCE [LARGE SCALE GENOMIC DNA]</scope>
    <source>
        <strain evidence="2 3">CCFEE 5887</strain>
    </source>
</reference>
<sequence>MATGRNHPPPNANAFMQDDQLDSSFRSWQSRRPQLFHQSGSVVRMAANTQVRISAIADDQEHAVKLSNTLYDGTLQKSLILKAKAVTTCGSIRASPSVILVDHTGQRHSSSATISLRWYYDDGLQTFKETFYVVDKLPRSGSSGGEWDAILRTGVEPSPADGPANAFPYMTVPSRRDPRAEQEKRKQAEIRQKQYEAQKEAQAVKIRERLLAQASKR</sequence>
<dbReference type="AlphaFoldDB" id="A0AAV9Q155"/>
<feature type="region of interest" description="Disordered" evidence="1">
    <location>
        <begin position="155"/>
        <end position="200"/>
    </location>
</feature>
<keyword evidence="3" id="KW-1185">Reference proteome</keyword>
<name>A0AAV9Q155_9PEZI</name>
<proteinExistence type="predicted"/>
<feature type="compositionally biased region" description="Basic and acidic residues" evidence="1">
    <location>
        <begin position="174"/>
        <end position="199"/>
    </location>
</feature>
<protein>
    <submittedName>
        <fullName evidence="2">Uncharacterized protein</fullName>
    </submittedName>
</protein>
<evidence type="ECO:0000313" key="3">
    <source>
        <dbReference type="Proteomes" id="UP001345827"/>
    </source>
</evidence>